<evidence type="ECO:0000256" key="9">
    <source>
        <dbReference type="ARBA" id="ARBA00022989"/>
    </source>
</evidence>
<evidence type="ECO:0000256" key="6">
    <source>
        <dbReference type="ARBA" id="ARBA00022792"/>
    </source>
</evidence>
<comment type="subcellular location">
    <subcellularLocation>
        <location evidence="1">Mitochondrion inner membrane</location>
        <topology evidence="1">Multi-pass membrane protein</topology>
    </subcellularLocation>
</comment>
<keyword evidence="6" id="KW-0999">Mitochondrion inner membrane</keyword>
<evidence type="ECO:0000256" key="4">
    <source>
        <dbReference type="ARBA" id="ARBA00022448"/>
    </source>
</evidence>
<evidence type="ECO:0000256" key="13">
    <source>
        <dbReference type="SAM" id="MobiDB-lite"/>
    </source>
</evidence>
<evidence type="ECO:0000256" key="12">
    <source>
        <dbReference type="ARBA" id="ARBA00023136"/>
    </source>
</evidence>
<evidence type="ECO:0000313" key="15">
    <source>
        <dbReference type="EMBL" id="CAH3126021.1"/>
    </source>
</evidence>
<dbReference type="Proteomes" id="UP001159428">
    <property type="component" value="Unassembled WGS sequence"/>
</dbReference>
<evidence type="ECO:0000256" key="5">
    <source>
        <dbReference type="ARBA" id="ARBA00022692"/>
    </source>
</evidence>
<evidence type="ECO:0000256" key="11">
    <source>
        <dbReference type="ARBA" id="ARBA00023128"/>
    </source>
</evidence>
<keyword evidence="10" id="KW-0811">Translocation</keyword>
<dbReference type="AlphaFoldDB" id="A0AAU9WUQ0"/>
<keyword evidence="9 14" id="KW-1133">Transmembrane helix</keyword>
<dbReference type="InterPro" id="IPR013875">
    <property type="entry name" value="Pam17"/>
</dbReference>
<comment type="caution">
    <text evidence="15">The sequence shown here is derived from an EMBL/GenBank/DDBJ whole genome shotgun (WGS) entry which is preliminary data.</text>
</comment>
<name>A0AAU9WUQ0_9CNID</name>
<proteinExistence type="inferred from homology"/>
<keyword evidence="16" id="KW-1185">Reference proteome</keyword>
<dbReference type="GO" id="GO:0030150">
    <property type="term" value="P:protein import into mitochondrial matrix"/>
    <property type="evidence" value="ECO:0007669"/>
    <property type="project" value="TreeGrafter"/>
</dbReference>
<accession>A0AAU9WUQ0</accession>
<keyword evidence="12 14" id="KW-0472">Membrane</keyword>
<dbReference type="PANTHER" id="PTHR28021:SF1">
    <property type="entry name" value="PRESEQUENCE TRANSLOCATED-ASSOCIATED MOTOR SUBUNIT PAM17, MITOCHONDRIAL"/>
    <property type="match status" value="1"/>
</dbReference>
<evidence type="ECO:0000256" key="10">
    <source>
        <dbReference type="ARBA" id="ARBA00023010"/>
    </source>
</evidence>
<evidence type="ECO:0000256" key="3">
    <source>
        <dbReference type="ARBA" id="ARBA00017907"/>
    </source>
</evidence>
<keyword evidence="8" id="KW-0809">Transit peptide</keyword>
<evidence type="ECO:0000256" key="8">
    <source>
        <dbReference type="ARBA" id="ARBA00022946"/>
    </source>
</evidence>
<dbReference type="Pfam" id="PF08566">
    <property type="entry name" value="Pam17"/>
    <property type="match status" value="1"/>
</dbReference>
<keyword evidence="11" id="KW-0496">Mitochondrion</keyword>
<feature type="transmembrane region" description="Helical" evidence="14">
    <location>
        <begin position="95"/>
        <end position="115"/>
    </location>
</feature>
<keyword evidence="4" id="KW-0813">Transport</keyword>
<dbReference type="PANTHER" id="PTHR28021">
    <property type="entry name" value="PRESEQUENCE TRANSLOCATED-ASSOCIATED MOTOR SUBUNIT PAM17, MITOCHONDRIAL"/>
    <property type="match status" value="1"/>
</dbReference>
<evidence type="ECO:0000313" key="16">
    <source>
        <dbReference type="Proteomes" id="UP001159428"/>
    </source>
</evidence>
<comment type="similarity">
    <text evidence="2">Belongs to the PAM17 family.</text>
</comment>
<feature type="region of interest" description="Disordered" evidence="13">
    <location>
        <begin position="221"/>
        <end position="241"/>
    </location>
</feature>
<dbReference type="GO" id="GO:0001405">
    <property type="term" value="C:PAM complex, Tim23 associated import motor"/>
    <property type="evidence" value="ECO:0007669"/>
    <property type="project" value="InterPro"/>
</dbReference>
<feature type="transmembrane region" description="Helical" evidence="14">
    <location>
        <begin position="135"/>
        <end position="158"/>
    </location>
</feature>
<evidence type="ECO:0000256" key="1">
    <source>
        <dbReference type="ARBA" id="ARBA00004448"/>
    </source>
</evidence>
<gene>
    <name evidence="15" type="ORF">PMEA_00011868</name>
</gene>
<evidence type="ECO:0000256" key="14">
    <source>
        <dbReference type="SAM" id="Phobius"/>
    </source>
</evidence>
<keyword evidence="5 14" id="KW-0812">Transmembrane</keyword>
<keyword evidence="7" id="KW-0653">Protein transport</keyword>
<sequence>MAAVSVRNFRNFFSGKRTLVVLRTGFKSSIPCMAILNRPYCESSSQSVPDTLKERSPTIKRSPLFSGQKITPKRFQLSFEEFQQLRRKLRTKQKLAGLPIGVTFLLASSTITAYMFPNIFDATPEQIEPILGMDPIIFCGLCGVASAGVGFAAGTVAFKSVWKLFNKDLAQNMQEREADFLERVAARRASSNSKFEDDYYGESIKNVSDYRQWLREQQKKQNITDKYDNKEQSGELKTEAA</sequence>
<evidence type="ECO:0000256" key="7">
    <source>
        <dbReference type="ARBA" id="ARBA00022927"/>
    </source>
</evidence>
<dbReference type="EMBL" id="CALNXJ010000021">
    <property type="protein sequence ID" value="CAH3126021.1"/>
    <property type="molecule type" value="Genomic_DNA"/>
</dbReference>
<protein>
    <recommendedName>
        <fullName evidence="3">Presequence translocated-associated motor subunit PAM17, mitochondrial</fullName>
    </recommendedName>
</protein>
<evidence type="ECO:0000256" key="2">
    <source>
        <dbReference type="ARBA" id="ARBA00006837"/>
    </source>
</evidence>
<reference evidence="15 16" key="1">
    <citation type="submission" date="2022-05" db="EMBL/GenBank/DDBJ databases">
        <authorList>
            <consortium name="Genoscope - CEA"/>
            <person name="William W."/>
        </authorList>
    </citation>
    <scope>NUCLEOTIDE SEQUENCE [LARGE SCALE GENOMIC DNA]</scope>
</reference>
<organism evidence="15 16">
    <name type="scientific">Pocillopora meandrina</name>
    <dbReference type="NCBI Taxonomy" id="46732"/>
    <lineage>
        <taxon>Eukaryota</taxon>
        <taxon>Metazoa</taxon>
        <taxon>Cnidaria</taxon>
        <taxon>Anthozoa</taxon>
        <taxon>Hexacorallia</taxon>
        <taxon>Scleractinia</taxon>
        <taxon>Astrocoeniina</taxon>
        <taxon>Pocilloporidae</taxon>
        <taxon>Pocillopora</taxon>
    </lineage>
</organism>